<accession>A0AAU8A1I1</accession>
<dbReference type="Gene3D" id="3.40.50.300">
    <property type="entry name" value="P-loop containing nucleotide triphosphate hydrolases"/>
    <property type="match status" value="1"/>
</dbReference>
<proteinExistence type="predicted"/>
<dbReference type="AlphaFoldDB" id="A0AAU8A1I1"/>
<sequence length="294" mass="33007">MDTIKVLITNQKGGVGKSTISANLAAYLAIQESKKVSLIDFDKQSSASRWASKAPNIGIEIHQANLEYKNSGLTLLDARAMLRNFSVNSDICISDLTWTHAIPYEFLLDFDIILVPSSTSKFEMASTEIFILEYAQLYLSKFSNNKQLILVAPSRVDKNFSPATAFTNLEFLNNCLIAPPLYIAPNIDQYVYHDFLFLSTDDAVSNNFMDFGRFVHEKIVAQAVQKSQKANINQYTGLVGKKLSILDDYRLGRIRARNGEAGDQEARETISRKVGEMTSNFIPHFLKKNKDTPE</sequence>
<feature type="domain" description="CobQ/CobB/MinD/ParA nucleotide binding" evidence="1">
    <location>
        <begin position="7"/>
        <end position="131"/>
    </location>
</feature>
<dbReference type="RefSeq" id="WP_353438289.1">
    <property type="nucleotide sequence ID" value="NZ_CP099959.1"/>
</dbReference>
<organism evidence="2">
    <name type="scientific">Polynucleobacter sp. UK-FUSCHL-C3</name>
    <dbReference type="NCBI Taxonomy" id="2955208"/>
    <lineage>
        <taxon>Bacteria</taxon>
        <taxon>Pseudomonadati</taxon>
        <taxon>Pseudomonadota</taxon>
        <taxon>Betaproteobacteria</taxon>
        <taxon>Burkholderiales</taxon>
        <taxon>Burkholderiaceae</taxon>
        <taxon>Polynucleobacter</taxon>
    </lineage>
</organism>
<dbReference type="InterPro" id="IPR002586">
    <property type="entry name" value="CobQ/CobB/MinD/ParA_Nub-bd_dom"/>
</dbReference>
<name>A0AAU8A1I1_9BURK</name>
<dbReference type="InterPro" id="IPR027417">
    <property type="entry name" value="P-loop_NTPase"/>
</dbReference>
<gene>
    <name evidence="2" type="ORF">NKE59_07120</name>
</gene>
<evidence type="ECO:0000313" key="2">
    <source>
        <dbReference type="EMBL" id="XCC57260.1"/>
    </source>
</evidence>
<evidence type="ECO:0000259" key="1">
    <source>
        <dbReference type="Pfam" id="PF01656"/>
    </source>
</evidence>
<dbReference type="InterPro" id="IPR050678">
    <property type="entry name" value="DNA_Partitioning_ATPase"/>
</dbReference>
<dbReference type="PANTHER" id="PTHR13696">
    <property type="entry name" value="P-LOOP CONTAINING NUCLEOSIDE TRIPHOSPHATE HYDROLASE"/>
    <property type="match status" value="1"/>
</dbReference>
<dbReference type="Pfam" id="PF01656">
    <property type="entry name" value="CbiA"/>
    <property type="match status" value="1"/>
</dbReference>
<protein>
    <submittedName>
        <fullName evidence="2">ParA family protein</fullName>
    </submittedName>
</protein>
<dbReference type="CDD" id="cd02042">
    <property type="entry name" value="ParAB_family"/>
    <property type="match status" value="1"/>
</dbReference>
<reference evidence="2" key="1">
    <citation type="submission" date="2022-06" db="EMBL/GenBank/DDBJ databases">
        <title>New Polynucleobacter species.</title>
        <authorList>
            <person name="Hahn M.W."/>
        </authorList>
    </citation>
    <scope>NUCLEOTIDE SEQUENCE</scope>
    <source>
        <strain evidence="2">UK-FUSCHL-C3</strain>
    </source>
</reference>
<dbReference type="SUPFAM" id="SSF52540">
    <property type="entry name" value="P-loop containing nucleoside triphosphate hydrolases"/>
    <property type="match status" value="1"/>
</dbReference>
<dbReference type="EMBL" id="CP099959">
    <property type="protein sequence ID" value="XCC57260.1"/>
    <property type="molecule type" value="Genomic_DNA"/>
</dbReference>
<dbReference type="PANTHER" id="PTHR13696:SF96">
    <property type="entry name" value="COBQ_COBB_MIND_PARA NUCLEOTIDE BINDING DOMAIN-CONTAINING PROTEIN"/>
    <property type="match status" value="1"/>
</dbReference>